<evidence type="ECO:0000256" key="1">
    <source>
        <dbReference type="ARBA" id="ARBA00022729"/>
    </source>
</evidence>
<keyword evidence="1 2" id="KW-0732">Signal</keyword>
<dbReference type="PANTHER" id="PTHR35936">
    <property type="entry name" value="MEMBRANE-BOUND LYTIC MUREIN TRANSGLYCOSYLASE F"/>
    <property type="match status" value="1"/>
</dbReference>
<proteinExistence type="predicted"/>
<dbReference type="CDD" id="cd13530">
    <property type="entry name" value="PBP2_peptides_like"/>
    <property type="match status" value="1"/>
</dbReference>
<evidence type="ECO:0000313" key="4">
    <source>
        <dbReference type="EMBL" id="MPY65393.1"/>
    </source>
</evidence>
<dbReference type="PANTHER" id="PTHR35936:SF19">
    <property type="entry name" value="AMINO-ACID-BINDING PROTEIN YXEM-RELATED"/>
    <property type="match status" value="1"/>
</dbReference>
<evidence type="ECO:0000313" key="5">
    <source>
        <dbReference type="Proteomes" id="UP000484842"/>
    </source>
</evidence>
<dbReference type="Proteomes" id="UP000484842">
    <property type="component" value="Unassembled WGS sequence"/>
</dbReference>
<feature type="domain" description="Solute-binding protein family 3/N-terminal" evidence="3">
    <location>
        <begin position="37"/>
        <end position="254"/>
    </location>
</feature>
<dbReference type="SUPFAM" id="SSF53850">
    <property type="entry name" value="Periplasmic binding protein-like II"/>
    <property type="match status" value="1"/>
</dbReference>
<dbReference type="AlphaFoldDB" id="A0A7X1NTD4"/>
<comment type="caution">
    <text evidence="4">The sequence shown here is derived from an EMBL/GenBank/DDBJ whole genome shotgun (WGS) entry which is preliminary data.</text>
</comment>
<evidence type="ECO:0000259" key="3">
    <source>
        <dbReference type="SMART" id="SM00062"/>
    </source>
</evidence>
<dbReference type="Gene3D" id="3.40.190.10">
    <property type="entry name" value="Periplasmic binding protein-like II"/>
    <property type="match status" value="2"/>
</dbReference>
<sequence>MFPTRRFLLSTLALAAGLTSLNVAEARTLAQIKQSGVLRVASPGDLPSFTVADGPRFTGYEIELLQAVAGTLGLKVEVQKVAADQLIKTLQDDRADVAVGALAVTSTRENKVDFTSPTACAGVSVVSLNPALQKHTDLAGKSIGVGAGSVMHSYVQKLPFEKHVKVYKSTGDLMYAVISKAVDASFAYTVMEPAAKRTFPKVKLHFGPELWSVPIGFMVREDNDSTRLALNAAIQNYFATNSYAFLSAKHFGKDVRCKG</sequence>
<dbReference type="SMART" id="SM00062">
    <property type="entry name" value="PBPb"/>
    <property type="match status" value="1"/>
</dbReference>
<protein>
    <submittedName>
        <fullName evidence="4">Amino acid ABC transporter substrate-binding protein</fullName>
    </submittedName>
</protein>
<evidence type="ECO:0000256" key="2">
    <source>
        <dbReference type="SAM" id="SignalP"/>
    </source>
</evidence>
<gene>
    <name evidence="4" type="ORF">F8S09_01620</name>
</gene>
<organism evidence="4 5">
    <name type="scientific">Deinococcus terrestris</name>
    <dbReference type="NCBI Taxonomy" id="2651870"/>
    <lineage>
        <taxon>Bacteria</taxon>
        <taxon>Thermotogati</taxon>
        <taxon>Deinococcota</taxon>
        <taxon>Deinococci</taxon>
        <taxon>Deinococcales</taxon>
        <taxon>Deinococcaceae</taxon>
        <taxon>Deinococcus</taxon>
    </lineage>
</organism>
<dbReference type="RefSeq" id="WP_152868368.1">
    <property type="nucleotide sequence ID" value="NZ_WBSL01000001.1"/>
</dbReference>
<dbReference type="InterPro" id="IPR001638">
    <property type="entry name" value="Solute-binding_3/MltF_N"/>
</dbReference>
<accession>A0A7X1NTD4</accession>
<keyword evidence="5" id="KW-1185">Reference proteome</keyword>
<dbReference type="Pfam" id="PF00497">
    <property type="entry name" value="SBP_bac_3"/>
    <property type="match status" value="1"/>
</dbReference>
<reference evidence="4 5" key="1">
    <citation type="submission" date="2019-10" db="EMBL/GenBank/DDBJ databases">
        <title>Deinococcus sp. isolated from soil.</title>
        <authorList>
            <person name="Li Y."/>
            <person name="Wang J."/>
        </authorList>
    </citation>
    <scope>NUCLEOTIDE SEQUENCE [LARGE SCALE GENOMIC DNA]</scope>
    <source>
        <strain evidence="4 5">SDU3-2</strain>
    </source>
</reference>
<feature type="chain" id="PRO_5031214924" evidence="2">
    <location>
        <begin position="16"/>
        <end position="259"/>
    </location>
</feature>
<name>A0A7X1NTD4_9DEIO</name>
<feature type="signal peptide" evidence="2">
    <location>
        <begin position="1"/>
        <end position="15"/>
    </location>
</feature>
<dbReference type="EMBL" id="WBSL01000001">
    <property type="protein sequence ID" value="MPY65393.1"/>
    <property type="molecule type" value="Genomic_DNA"/>
</dbReference>